<dbReference type="InterPro" id="IPR006665">
    <property type="entry name" value="OmpA-like"/>
</dbReference>
<dbReference type="RefSeq" id="WP_223928286.1">
    <property type="nucleotide sequence ID" value="NZ_BPTU01000004.1"/>
</dbReference>
<dbReference type="InterPro" id="IPR039567">
    <property type="entry name" value="Gly-zipper"/>
</dbReference>
<evidence type="ECO:0000256" key="3">
    <source>
        <dbReference type="ARBA" id="ARBA00023237"/>
    </source>
</evidence>
<comment type="subcellular location">
    <subcellularLocation>
        <location evidence="1">Cell outer membrane</location>
    </subcellularLocation>
</comment>
<dbReference type="Pfam" id="PF13488">
    <property type="entry name" value="Gly-zipper_Omp"/>
    <property type="match status" value="1"/>
</dbReference>
<dbReference type="InterPro" id="IPR050330">
    <property type="entry name" value="Bact_OuterMem_StrucFunc"/>
</dbReference>
<reference evidence="7" key="1">
    <citation type="journal article" date="2022" name="Int. J. Syst. Evol. Microbiol.">
        <title>Prevotella lacticifex sp. nov., isolated from the rumen of cows.</title>
        <authorList>
            <person name="Shinkai T."/>
            <person name="Ikeyama N."/>
            <person name="Kumagai M."/>
            <person name="Ohmori H."/>
            <person name="Sakamoto M."/>
            <person name="Ohkuma M."/>
            <person name="Mitsumori M."/>
        </authorList>
    </citation>
    <scope>NUCLEOTIDE SEQUENCE</scope>
    <source>
        <strain evidence="7">R5076</strain>
    </source>
</reference>
<evidence type="ECO:0000256" key="2">
    <source>
        <dbReference type="ARBA" id="ARBA00023136"/>
    </source>
</evidence>
<dbReference type="AlphaFoldDB" id="A0A9R1C872"/>
<evidence type="ECO:0000256" key="4">
    <source>
        <dbReference type="PROSITE-ProRule" id="PRU00473"/>
    </source>
</evidence>
<dbReference type="GeneID" id="72468724"/>
<evidence type="ECO:0000256" key="5">
    <source>
        <dbReference type="SAM" id="SignalP"/>
    </source>
</evidence>
<dbReference type="Pfam" id="PF00691">
    <property type="entry name" value="OmpA"/>
    <property type="match status" value="1"/>
</dbReference>
<dbReference type="EMBL" id="BPUB01000001">
    <property type="protein sequence ID" value="GJG57820.1"/>
    <property type="molecule type" value="Genomic_DNA"/>
</dbReference>
<gene>
    <name evidence="7" type="ORF">PRLR5076_06710</name>
</gene>
<accession>A0A9R1C872</accession>
<dbReference type="PROSITE" id="PS51257">
    <property type="entry name" value="PROKAR_LIPOPROTEIN"/>
    <property type="match status" value="1"/>
</dbReference>
<keyword evidence="3" id="KW-0998">Cell outer membrane</keyword>
<name>A0A9R1C872_9BACT</name>
<dbReference type="CDD" id="cd07185">
    <property type="entry name" value="OmpA_C-like"/>
    <property type="match status" value="1"/>
</dbReference>
<dbReference type="PROSITE" id="PS51123">
    <property type="entry name" value="OMPA_2"/>
    <property type="match status" value="1"/>
</dbReference>
<dbReference type="PANTHER" id="PTHR30329">
    <property type="entry name" value="STATOR ELEMENT OF FLAGELLAR MOTOR COMPLEX"/>
    <property type="match status" value="1"/>
</dbReference>
<sequence length="229" mass="23523">MKHLKTITAGMCLLALTSCATKQGTFSAGGAGVGAVVGGIIGNIIGKDSKATAIGAAIGAAVGSGTGAIIGHHMDKVAQETAAQVQNAKVEEVTDANGLKMVKVSFNSGILFGLNSSSLSATSKTDLANFANVLKKNSDCSINVYGHTDKTGTDAINNPLSLKRAQSVVDFLKQHGVSNGQFKTVEGKGSTDPVAGHENTINDEANRRVEIYIYASEAMINQAKKQAGE</sequence>
<evidence type="ECO:0000313" key="7">
    <source>
        <dbReference type="EMBL" id="GJG57820.1"/>
    </source>
</evidence>
<dbReference type="SUPFAM" id="SSF103088">
    <property type="entry name" value="OmpA-like"/>
    <property type="match status" value="1"/>
</dbReference>
<feature type="chain" id="PRO_5040308022" description="OmpA-like domain-containing protein" evidence="5">
    <location>
        <begin position="21"/>
        <end position="229"/>
    </location>
</feature>
<comment type="caution">
    <text evidence="7">The sequence shown here is derived from an EMBL/GenBank/DDBJ whole genome shotgun (WGS) entry which is preliminary data.</text>
</comment>
<feature type="signal peptide" evidence="5">
    <location>
        <begin position="1"/>
        <end position="20"/>
    </location>
</feature>
<dbReference type="Gene3D" id="3.30.1330.60">
    <property type="entry name" value="OmpA-like domain"/>
    <property type="match status" value="1"/>
</dbReference>
<dbReference type="InterPro" id="IPR006664">
    <property type="entry name" value="OMP_bac"/>
</dbReference>
<evidence type="ECO:0000256" key="1">
    <source>
        <dbReference type="ARBA" id="ARBA00004442"/>
    </source>
</evidence>
<keyword evidence="8" id="KW-1185">Reference proteome</keyword>
<dbReference type="GO" id="GO:0009279">
    <property type="term" value="C:cell outer membrane"/>
    <property type="evidence" value="ECO:0007669"/>
    <property type="project" value="UniProtKB-SubCell"/>
</dbReference>
<evidence type="ECO:0000313" key="8">
    <source>
        <dbReference type="Proteomes" id="UP000825483"/>
    </source>
</evidence>
<organism evidence="7 8">
    <name type="scientific">Prevotella lacticifex</name>
    <dbReference type="NCBI Taxonomy" id="2854755"/>
    <lineage>
        <taxon>Bacteria</taxon>
        <taxon>Pseudomonadati</taxon>
        <taxon>Bacteroidota</taxon>
        <taxon>Bacteroidia</taxon>
        <taxon>Bacteroidales</taxon>
        <taxon>Prevotellaceae</taxon>
        <taxon>Prevotella</taxon>
    </lineage>
</organism>
<dbReference type="InterPro" id="IPR036737">
    <property type="entry name" value="OmpA-like_sf"/>
</dbReference>
<proteinExistence type="predicted"/>
<feature type="domain" description="OmpA-like" evidence="6">
    <location>
        <begin position="99"/>
        <end position="217"/>
    </location>
</feature>
<dbReference type="Proteomes" id="UP000825483">
    <property type="component" value="Unassembled WGS sequence"/>
</dbReference>
<keyword evidence="2 4" id="KW-0472">Membrane</keyword>
<dbReference type="PANTHER" id="PTHR30329:SF21">
    <property type="entry name" value="LIPOPROTEIN YIAD-RELATED"/>
    <property type="match status" value="1"/>
</dbReference>
<evidence type="ECO:0000259" key="6">
    <source>
        <dbReference type="PROSITE" id="PS51123"/>
    </source>
</evidence>
<protein>
    <recommendedName>
        <fullName evidence="6">OmpA-like domain-containing protein</fullName>
    </recommendedName>
</protein>
<keyword evidence="5" id="KW-0732">Signal</keyword>
<dbReference type="PRINTS" id="PR01021">
    <property type="entry name" value="OMPADOMAIN"/>
</dbReference>